<organism evidence="3 4">
    <name type="scientific">Tessaracoccus palaemonis</name>
    <dbReference type="NCBI Taxonomy" id="2829499"/>
    <lineage>
        <taxon>Bacteria</taxon>
        <taxon>Bacillati</taxon>
        <taxon>Actinomycetota</taxon>
        <taxon>Actinomycetes</taxon>
        <taxon>Propionibacteriales</taxon>
        <taxon>Propionibacteriaceae</taxon>
        <taxon>Tessaracoccus</taxon>
    </lineage>
</organism>
<dbReference type="Proteomes" id="UP000824504">
    <property type="component" value="Chromosome"/>
</dbReference>
<dbReference type="InterPro" id="IPR001584">
    <property type="entry name" value="Integrase_cat-core"/>
</dbReference>
<proteinExistence type="predicted"/>
<feature type="region of interest" description="Disordered" evidence="1">
    <location>
        <begin position="293"/>
        <end position="343"/>
    </location>
</feature>
<evidence type="ECO:0000313" key="4">
    <source>
        <dbReference type="Proteomes" id="UP000824504"/>
    </source>
</evidence>
<feature type="domain" description="Integrase catalytic" evidence="2">
    <location>
        <begin position="139"/>
        <end position="309"/>
    </location>
</feature>
<dbReference type="RefSeq" id="WP_219080799.1">
    <property type="nucleotide sequence ID" value="NZ_CP079216.1"/>
</dbReference>
<feature type="region of interest" description="Disordered" evidence="1">
    <location>
        <begin position="422"/>
        <end position="445"/>
    </location>
</feature>
<protein>
    <submittedName>
        <fullName evidence="3">DDE-type integrase/transposase/recombinase</fullName>
    </submittedName>
</protein>
<sequence length="445" mass="49543">MAARIDARVRQRIINFPDSPRRGEVTRFCREHGISRAEFYKVRSRAADEGRLAAVAPRQPIARSVARRTSDEIETIALQVRAQLKREGWDHGPLSVAAAMRRQGIDPPSRATLARIFTRHGVVRPEPAKRPRASYRRFRYPDPNGCWQLDGVEIVLDDEAGSRRCVLQVEDDHSRFILASHVALAETSQAAIIVVAAAIGHHGAPARFLTDNGTAFNQSRRGRTSQLEAFLQRQGVEPITGRPGKPTTQGKSERLHQTFQNFLDAHRPIRTQDRLAELADQFAQYYNTQRAHQALDPDQTPADAYQSRPKALPGPPTPPPPATPATGRRTVKSGITRRLKGERPVTDANDARWADRLVSRNGRIHICNAKIYVGARHIGETLHIMFNATTIEIFDINGVLIGTTPHPGPVTTGTTRLLTISPRTPPVTVRHNRQQATETQPSTKH</sequence>
<dbReference type="EMBL" id="CP079216">
    <property type="protein sequence ID" value="QXT62190.1"/>
    <property type="molecule type" value="Genomic_DNA"/>
</dbReference>
<evidence type="ECO:0000313" key="3">
    <source>
        <dbReference type="EMBL" id="QXT62190.1"/>
    </source>
</evidence>
<reference evidence="3 4" key="1">
    <citation type="submission" date="2021-07" db="EMBL/GenBank/DDBJ databases">
        <title>complete genome sequencing of Tessaracoccus sp.J1M15.</title>
        <authorList>
            <person name="Bae J.-W."/>
            <person name="Kim D.-y."/>
        </authorList>
    </citation>
    <scope>NUCLEOTIDE SEQUENCE [LARGE SCALE GENOMIC DNA]</scope>
    <source>
        <strain evidence="3 4">J1M15</strain>
    </source>
</reference>
<feature type="compositionally biased region" description="Polar residues" evidence="1">
    <location>
        <begin position="434"/>
        <end position="445"/>
    </location>
</feature>
<accession>A0ABX8SID5</accession>
<dbReference type="Pfam" id="PF00665">
    <property type="entry name" value="rve"/>
    <property type="match status" value="1"/>
</dbReference>
<feature type="compositionally biased region" description="Basic residues" evidence="1">
    <location>
        <begin position="329"/>
        <end position="338"/>
    </location>
</feature>
<feature type="compositionally biased region" description="Pro residues" evidence="1">
    <location>
        <begin position="312"/>
        <end position="323"/>
    </location>
</feature>
<name>A0ABX8SID5_9ACTN</name>
<dbReference type="PANTHER" id="PTHR35004">
    <property type="entry name" value="TRANSPOSASE RV3428C-RELATED"/>
    <property type="match status" value="1"/>
</dbReference>
<evidence type="ECO:0000256" key="1">
    <source>
        <dbReference type="SAM" id="MobiDB-lite"/>
    </source>
</evidence>
<evidence type="ECO:0000259" key="2">
    <source>
        <dbReference type="PROSITE" id="PS50994"/>
    </source>
</evidence>
<gene>
    <name evidence="3" type="ORF">KDB89_10490</name>
</gene>
<keyword evidence="4" id="KW-1185">Reference proteome</keyword>
<dbReference type="PROSITE" id="PS50994">
    <property type="entry name" value="INTEGRASE"/>
    <property type="match status" value="1"/>
</dbReference>
<dbReference type="PANTHER" id="PTHR35004:SF7">
    <property type="entry name" value="INTEGRASE PROTEIN"/>
    <property type="match status" value="1"/>
</dbReference>